<feature type="signal peptide" evidence="6">
    <location>
        <begin position="1"/>
        <end position="43"/>
    </location>
</feature>
<keyword evidence="6" id="KW-0732">Signal</keyword>
<comment type="similarity">
    <text evidence="2">Belongs to the TonB-dependent receptor family.</text>
</comment>
<evidence type="ECO:0000256" key="1">
    <source>
        <dbReference type="ARBA" id="ARBA00004442"/>
    </source>
</evidence>
<feature type="region of interest" description="Disordered" evidence="5">
    <location>
        <begin position="48"/>
        <end position="74"/>
    </location>
</feature>
<keyword evidence="3" id="KW-0472">Membrane</keyword>
<dbReference type="GO" id="GO:0009279">
    <property type="term" value="C:cell outer membrane"/>
    <property type="evidence" value="ECO:0007669"/>
    <property type="project" value="UniProtKB-SubCell"/>
</dbReference>
<dbReference type="RefSeq" id="WP_275682484.1">
    <property type="nucleotide sequence ID" value="NZ_JAJLJH010000002.1"/>
</dbReference>
<dbReference type="InterPro" id="IPR036942">
    <property type="entry name" value="Beta-barrel_TonB_sf"/>
</dbReference>
<dbReference type="PANTHER" id="PTHR40980:SF3">
    <property type="entry name" value="TONB-DEPENDENT RECEPTOR-LIKE BETA-BARREL DOMAIN-CONTAINING PROTEIN"/>
    <property type="match status" value="1"/>
</dbReference>
<dbReference type="NCBIfam" id="TIGR01782">
    <property type="entry name" value="TonB-Xanth-Caul"/>
    <property type="match status" value="1"/>
</dbReference>
<evidence type="ECO:0000313" key="9">
    <source>
        <dbReference type="EMBL" id="MCK9686460.1"/>
    </source>
</evidence>
<dbReference type="Gene3D" id="2.170.130.10">
    <property type="entry name" value="TonB-dependent receptor, plug domain"/>
    <property type="match status" value="1"/>
</dbReference>
<evidence type="ECO:0000256" key="3">
    <source>
        <dbReference type="ARBA" id="ARBA00023136"/>
    </source>
</evidence>
<organism evidence="9 10">
    <name type="scientific">Scleromatobacter humisilvae</name>
    <dbReference type="NCBI Taxonomy" id="2897159"/>
    <lineage>
        <taxon>Bacteria</taxon>
        <taxon>Pseudomonadati</taxon>
        <taxon>Pseudomonadota</taxon>
        <taxon>Betaproteobacteria</taxon>
        <taxon>Burkholderiales</taxon>
        <taxon>Sphaerotilaceae</taxon>
        <taxon>Scleromatobacter</taxon>
    </lineage>
</organism>
<evidence type="ECO:0000256" key="6">
    <source>
        <dbReference type="SAM" id="SignalP"/>
    </source>
</evidence>
<evidence type="ECO:0000256" key="4">
    <source>
        <dbReference type="ARBA" id="ARBA00023237"/>
    </source>
</evidence>
<feature type="domain" description="TonB-dependent receptor plug" evidence="7">
    <location>
        <begin position="94"/>
        <end position="191"/>
    </location>
</feature>
<keyword evidence="4" id="KW-0998">Cell outer membrane</keyword>
<feature type="domain" description="Outer membrane protein beta-barrel" evidence="8">
    <location>
        <begin position="591"/>
        <end position="788"/>
    </location>
</feature>
<comment type="caution">
    <text evidence="9">The sequence shown here is derived from an EMBL/GenBank/DDBJ whole genome shotgun (WGS) entry which is preliminary data.</text>
</comment>
<dbReference type="InterPro" id="IPR037066">
    <property type="entry name" value="Plug_dom_sf"/>
</dbReference>
<protein>
    <submittedName>
        <fullName evidence="9">TonB-dependent receptor</fullName>
    </submittedName>
</protein>
<feature type="chain" id="PRO_5040913690" evidence="6">
    <location>
        <begin position="44"/>
        <end position="970"/>
    </location>
</feature>
<dbReference type="InterPro" id="IPR010104">
    <property type="entry name" value="TonB_rcpt_bac"/>
</dbReference>
<keyword evidence="9" id="KW-0675">Receptor</keyword>
<dbReference type="SUPFAM" id="SSF56935">
    <property type="entry name" value="Porins"/>
    <property type="match status" value="1"/>
</dbReference>
<reference evidence="9" key="1">
    <citation type="submission" date="2021-11" db="EMBL/GenBank/DDBJ databases">
        <title>BS-T2-15 a new species belonging to the Comamonadaceae family isolated from the soil of a French oak forest.</title>
        <authorList>
            <person name="Mieszkin S."/>
            <person name="Alain K."/>
        </authorList>
    </citation>
    <scope>NUCLEOTIDE SEQUENCE</scope>
    <source>
        <strain evidence="9">BS-T2-15</strain>
    </source>
</reference>
<evidence type="ECO:0000259" key="7">
    <source>
        <dbReference type="Pfam" id="PF07715"/>
    </source>
</evidence>
<feature type="compositionally biased region" description="Low complexity" evidence="5">
    <location>
        <begin position="48"/>
        <end position="62"/>
    </location>
</feature>
<dbReference type="PANTHER" id="PTHR40980">
    <property type="entry name" value="PLUG DOMAIN-CONTAINING PROTEIN"/>
    <property type="match status" value="1"/>
</dbReference>
<dbReference type="Pfam" id="PF14905">
    <property type="entry name" value="OMP_b-brl_3"/>
    <property type="match status" value="1"/>
</dbReference>
<evidence type="ECO:0000259" key="8">
    <source>
        <dbReference type="Pfam" id="PF14905"/>
    </source>
</evidence>
<dbReference type="EMBL" id="JAJLJH010000002">
    <property type="protein sequence ID" value="MCK9686460.1"/>
    <property type="molecule type" value="Genomic_DNA"/>
</dbReference>
<dbReference type="Gene3D" id="2.40.170.20">
    <property type="entry name" value="TonB-dependent receptor, beta-barrel domain"/>
    <property type="match status" value="1"/>
</dbReference>
<accession>A0A9X1YJB3</accession>
<dbReference type="AlphaFoldDB" id="A0A9X1YJB3"/>
<evidence type="ECO:0000256" key="2">
    <source>
        <dbReference type="ARBA" id="ARBA00009810"/>
    </source>
</evidence>
<dbReference type="InterPro" id="IPR012910">
    <property type="entry name" value="Plug_dom"/>
</dbReference>
<evidence type="ECO:0000256" key="5">
    <source>
        <dbReference type="SAM" id="MobiDB-lite"/>
    </source>
</evidence>
<keyword evidence="10" id="KW-1185">Reference proteome</keyword>
<dbReference type="Pfam" id="PF07715">
    <property type="entry name" value="Plug"/>
    <property type="match status" value="1"/>
</dbReference>
<sequence>MKNSTGKRSAAAFKLKPTMAFAGQATAGAFWALAATGAAYAQAAPSPAPAASATAPASEPGAVTPMVGGKAPPGEQQVVVTGIRRGIEAAISVKKNSDQIVEAISAEDIGKLPDTTVAESLAHLPGVTAQRDRNGVATNVNIRGLSADFNGYLLNGREQTSTGDSRTVDLSVYPAELLAGATVYKTSDASVVTAGLAGTIDNKLVDPLAFPDRVIAVSGQKGHPSIGLKPHGDNNRESITYIDQFADRKIGLAIGFVRSDGSSTQLGVTSWASTNINAHAAGDESSTCVAPTCQTGTNLPFGGGMGFDSEKYTDKRTGTAAILEFRPNDRFKTELDIYHAQINTDTHHTTIKAPLPGDVYDATVDSATKQITSGTYHLGANPGGLIDYTENVFDDDTLQSLGWRSDLKINDTWRASLDVNQNKARRIERDIEAYAGITQADDVSFTLPVGGVVPHLSVLAPTSYTSPGTIVIRDQSGWSGITGVPQDGYDKGPTTIDKLSAVRLDFTHDLAGNSWFSDLQFGANWSERSKNRTAVEALIVADTPDGTGTIPFPSGSYVVPNVGGTGLDLLSFNPTADLWPGARLQQKFNNDILSKSWNVTENVTTGYGKLDIDSQVGQIPVRGNVGLQVVYTNQHSQGFRANAGPDVTLTNPAAGLSTAGTRYTDYLPSLNLVGDLGNGNTLRFGASEQIARPDMTDLRNSYAVGGDTTNNIETSSSGNPYLKPFKAKALDLSYEKYFANRAYFAGAVFFKKLDTYITQQSAIVDLQSAAAAVGQTSIPVGFKNGWIGPYTEAVNGHGGNVKGIELSASLPFNLLTRYADGFGTSLSYSNTTSSIRQPNVIGLNPTQTIPGTGGTIGLPGLSHINEKIELYFEKWGFSAFVSDTYRSAYIGPVANTTVGGYPTLINIASQKWISAQMGYEFQSGWLKGLGFRVEGNNLNKPKYTEYKADHTVNQQNETGASIDLRVSYKL</sequence>
<comment type="subcellular location">
    <subcellularLocation>
        <location evidence="1">Cell outer membrane</location>
    </subcellularLocation>
</comment>
<dbReference type="InterPro" id="IPR041700">
    <property type="entry name" value="OMP_b-brl_3"/>
</dbReference>
<proteinExistence type="inferred from homology"/>
<name>A0A9X1YJB3_9BURK</name>
<dbReference type="Proteomes" id="UP001139353">
    <property type="component" value="Unassembled WGS sequence"/>
</dbReference>
<gene>
    <name evidence="9" type="ORF">LPC04_12150</name>
</gene>
<evidence type="ECO:0000313" key="10">
    <source>
        <dbReference type="Proteomes" id="UP001139353"/>
    </source>
</evidence>